<proteinExistence type="predicted"/>
<dbReference type="InterPro" id="IPR052891">
    <property type="entry name" value="DNA-3mA_glycosylase"/>
</dbReference>
<protein>
    <submittedName>
        <fullName evidence="1">DNA-3-methyladenine glycosylase I</fullName>
    </submittedName>
</protein>
<dbReference type="InterPro" id="IPR005019">
    <property type="entry name" value="Adenine_glyco"/>
</dbReference>
<dbReference type="InterPro" id="IPR011257">
    <property type="entry name" value="DNA_glycosylase"/>
</dbReference>
<dbReference type="SUPFAM" id="SSF48150">
    <property type="entry name" value="DNA-glycosylase"/>
    <property type="match status" value="1"/>
</dbReference>
<evidence type="ECO:0000313" key="1">
    <source>
        <dbReference type="EMBL" id="MCP8939056.1"/>
    </source>
</evidence>
<dbReference type="PANTHER" id="PTHR30037">
    <property type="entry name" value="DNA-3-METHYLADENINE GLYCOSYLASE 1"/>
    <property type="match status" value="1"/>
</dbReference>
<dbReference type="Gene3D" id="1.10.340.30">
    <property type="entry name" value="Hypothetical protein, domain 2"/>
    <property type="match status" value="1"/>
</dbReference>
<comment type="caution">
    <text evidence="1">The sequence shown here is derived from an EMBL/GenBank/DDBJ whole genome shotgun (WGS) entry which is preliminary data.</text>
</comment>
<evidence type="ECO:0000313" key="2">
    <source>
        <dbReference type="Proteomes" id="UP001205890"/>
    </source>
</evidence>
<dbReference type="PANTHER" id="PTHR30037:SF4">
    <property type="entry name" value="DNA-3-METHYLADENINE GLYCOSYLASE I"/>
    <property type="match status" value="1"/>
</dbReference>
<organism evidence="1 2">
    <name type="scientific">Alsobacter ponti</name>
    <dbReference type="NCBI Taxonomy" id="2962936"/>
    <lineage>
        <taxon>Bacteria</taxon>
        <taxon>Pseudomonadati</taxon>
        <taxon>Pseudomonadota</taxon>
        <taxon>Alphaproteobacteria</taxon>
        <taxon>Hyphomicrobiales</taxon>
        <taxon>Alsobacteraceae</taxon>
        <taxon>Alsobacter</taxon>
    </lineage>
</organism>
<dbReference type="InterPro" id="IPR004597">
    <property type="entry name" value="Tag"/>
</dbReference>
<sequence>MSGLILHPDGKSRCSWPGTDPLYVAYHDTEWGVPEFDDRALFEKLLLDGFQAGLSWITILRKRDAFRAAFDGFDPEAMARYTPEKLQALMADPGIVRNRAKIESSVRSARAWIDIMERGSFSAFLWDELGGRPLQNDPAARSDIPAETDLSRKMSKKLKQAGFNFVGPTIVYAFMQAVGMVNDHLVGCFRHEEVKALGRAL</sequence>
<keyword evidence="2" id="KW-1185">Reference proteome</keyword>
<reference evidence="1 2" key="1">
    <citation type="submission" date="2022-07" db="EMBL/GenBank/DDBJ databases">
        <authorList>
            <person name="Li W.-J."/>
            <person name="Deng Q.-Q."/>
        </authorList>
    </citation>
    <scope>NUCLEOTIDE SEQUENCE [LARGE SCALE GENOMIC DNA]</scope>
    <source>
        <strain evidence="1 2">SYSU M60028</strain>
    </source>
</reference>
<accession>A0ABT1LD84</accession>
<dbReference type="EMBL" id="JANCLU010000009">
    <property type="protein sequence ID" value="MCP8939056.1"/>
    <property type="molecule type" value="Genomic_DNA"/>
</dbReference>
<dbReference type="Pfam" id="PF03352">
    <property type="entry name" value="Adenine_glyco"/>
    <property type="match status" value="1"/>
</dbReference>
<dbReference type="Proteomes" id="UP001205890">
    <property type="component" value="Unassembled WGS sequence"/>
</dbReference>
<dbReference type="NCBIfam" id="TIGR00624">
    <property type="entry name" value="tag"/>
    <property type="match status" value="1"/>
</dbReference>
<dbReference type="RefSeq" id="WP_254741815.1">
    <property type="nucleotide sequence ID" value="NZ_JANCLU010000009.1"/>
</dbReference>
<name>A0ABT1LD84_9HYPH</name>
<gene>
    <name evidence="1" type="ORF">NK718_11060</name>
</gene>